<protein>
    <recommendedName>
        <fullName evidence="1">Transposase IS200-like domain-containing protein</fullName>
    </recommendedName>
</protein>
<dbReference type="GO" id="GO:0004803">
    <property type="term" value="F:transposase activity"/>
    <property type="evidence" value="ECO:0007669"/>
    <property type="project" value="InterPro"/>
</dbReference>
<keyword evidence="3" id="KW-1185">Reference proteome</keyword>
<feature type="domain" description="Transposase IS200-like" evidence="1">
    <location>
        <begin position="22"/>
        <end position="168"/>
    </location>
</feature>
<organism evidence="2 3">
    <name type="scientific">Hymenobacter wooponensis</name>
    <dbReference type="NCBI Taxonomy" id="1525360"/>
    <lineage>
        <taxon>Bacteria</taxon>
        <taxon>Pseudomonadati</taxon>
        <taxon>Bacteroidota</taxon>
        <taxon>Cytophagia</taxon>
        <taxon>Cytophagales</taxon>
        <taxon>Hymenobacteraceae</taxon>
        <taxon>Hymenobacter</taxon>
    </lineage>
</organism>
<evidence type="ECO:0000313" key="2">
    <source>
        <dbReference type="EMBL" id="TGD77148.1"/>
    </source>
</evidence>
<dbReference type="AlphaFoldDB" id="A0A4Z0MCT6"/>
<dbReference type="RefSeq" id="WP_135533034.1">
    <property type="nucleotide sequence ID" value="NZ_SRKZ01000010.1"/>
</dbReference>
<dbReference type="SUPFAM" id="SSF143422">
    <property type="entry name" value="Transposase IS200-like"/>
    <property type="match status" value="1"/>
</dbReference>
<name>A0A4Z0MCT6_9BACT</name>
<dbReference type="PANTHER" id="PTHR36966:SF1">
    <property type="entry name" value="REP-ASSOCIATED TYROSINE TRANSPOSASE"/>
    <property type="match status" value="1"/>
</dbReference>
<reference evidence="2 3" key="1">
    <citation type="submission" date="2019-04" db="EMBL/GenBank/DDBJ databases">
        <authorList>
            <person name="Feng G."/>
            <person name="Zhang J."/>
            <person name="Zhu H."/>
        </authorList>
    </citation>
    <scope>NUCLEOTIDE SEQUENCE [LARGE SCALE GENOMIC DNA]</scope>
    <source>
        <strain evidence="2 3">JCM 19491</strain>
    </source>
</reference>
<sequence length="184" mass="21288">MANFYRDQYRIPSTRLAGYNYGQSGAYFITICTKNRQPYFGTLEVPNGSWDNAFLRSTTLGLKAAECWAAIPQFASFVRLDAFILMPDHLHGVLIFDKEDSAPLASDYDNRFGPQSGNLASVLRGFKSAVTTYARHHDLEFQWQARFHDRVIRNETELEKIRHYIVTNPTRWEKEHDNGEGLYR</sequence>
<evidence type="ECO:0000313" key="3">
    <source>
        <dbReference type="Proteomes" id="UP000298284"/>
    </source>
</evidence>
<evidence type="ECO:0000259" key="1">
    <source>
        <dbReference type="SMART" id="SM01321"/>
    </source>
</evidence>
<dbReference type="InterPro" id="IPR036515">
    <property type="entry name" value="Transposase_17_sf"/>
</dbReference>
<dbReference type="GO" id="GO:0006313">
    <property type="term" value="P:DNA transposition"/>
    <property type="evidence" value="ECO:0007669"/>
    <property type="project" value="InterPro"/>
</dbReference>
<dbReference type="InterPro" id="IPR052715">
    <property type="entry name" value="RAYT_transposase"/>
</dbReference>
<dbReference type="EMBL" id="SRKZ01000010">
    <property type="protein sequence ID" value="TGD77148.1"/>
    <property type="molecule type" value="Genomic_DNA"/>
</dbReference>
<dbReference type="Proteomes" id="UP000298284">
    <property type="component" value="Unassembled WGS sequence"/>
</dbReference>
<gene>
    <name evidence="2" type="ORF">EU557_24250</name>
</gene>
<accession>A0A4Z0MCT6</accession>
<proteinExistence type="predicted"/>
<dbReference type="GO" id="GO:0043565">
    <property type="term" value="F:sequence-specific DNA binding"/>
    <property type="evidence" value="ECO:0007669"/>
    <property type="project" value="TreeGrafter"/>
</dbReference>
<dbReference type="OrthoDB" id="9794403at2"/>
<dbReference type="InterPro" id="IPR002686">
    <property type="entry name" value="Transposase_17"/>
</dbReference>
<dbReference type="PANTHER" id="PTHR36966">
    <property type="entry name" value="REP-ASSOCIATED TYROSINE TRANSPOSASE"/>
    <property type="match status" value="1"/>
</dbReference>
<dbReference type="Gene3D" id="3.30.70.1290">
    <property type="entry name" value="Transposase IS200-like"/>
    <property type="match status" value="1"/>
</dbReference>
<dbReference type="SMART" id="SM01321">
    <property type="entry name" value="Y1_Tnp"/>
    <property type="match status" value="1"/>
</dbReference>
<comment type="caution">
    <text evidence="2">The sequence shown here is derived from an EMBL/GenBank/DDBJ whole genome shotgun (WGS) entry which is preliminary data.</text>
</comment>